<protein>
    <submittedName>
        <fullName evidence="1">Serine/threonine protein kinase</fullName>
    </submittedName>
</protein>
<accession>A0ABN1FPU2</accession>
<dbReference type="RefSeq" id="WP_343810711.1">
    <property type="nucleotide sequence ID" value="NZ_BAAADS010000006.1"/>
</dbReference>
<keyword evidence="1" id="KW-0723">Serine/threonine-protein kinase</keyword>
<name>A0ABN1FPU2_9BACI</name>
<keyword evidence="1" id="KW-0418">Kinase</keyword>
<proteinExistence type="predicted"/>
<gene>
    <name evidence="1" type="ORF">GCM10009001_09220</name>
</gene>
<sequence>MENKWDIASDSLSKITVYSNPDNKPVTISGHAEELKCVGVGTDAAVFQHLYAPSYAFKVYAEEKISKIKTEKNIYDMLGDTSYFPVCYAANDRYLVLSYEEGVTLFDCLLQGIHIPEQVIKDVEDAREYVREKGLNPRDMHLKNILLQDGRAKIIDVSEYIQPGNDFRWEHLKKGYEAHYHLIDGNTIPFWLIETVRKWYNQQHKRFASFDEFMRTVLKLTTFKNEKK</sequence>
<organism evidence="1 2">
    <name type="scientific">Virgibacillus siamensis</name>
    <dbReference type="NCBI Taxonomy" id="480071"/>
    <lineage>
        <taxon>Bacteria</taxon>
        <taxon>Bacillati</taxon>
        <taxon>Bacillota</taxon>
        <taxon>Bacilli</taxon>
        <taxon>Bacillales</taxon>
        <taxon>Bacillaceae</taxon>
        <taxon>Virgibacillus</taxon>
    </lineage>
</organism>
<dbReference type="Proteomes" id="UP001500866">
    <property type="component" value="Unassembled WGS sequence"/>
</dbReference>
<evidence type="ECO:0000313" key="1">
    <source>
        <dbReference type="EMBL" id="GAA0595256.1"/>
    </source>
</evidence>
<dbReference type="SUPFAM" id="SSF56112">
    <property type="entry name" value="Protein kinase-like (PK-like)"/>
    <property type="match status" value="1"/>
</dbReference>
<evidence type="ECO:0000313" key="2">
    <source>
        <dbReference type="Proteomes" id="UP001500866"/>
    </source>
</evidence>
<dbReference type="EMBL" id="BAAADS010000006">
    <property type="protein sequence ID" value="GAA0595256.1"/>
    <property type="molecule type" value="Genomic_DNA"/>
</dbReference>
<comment type="caution">
    <text evidence="1">The sequence shown here is derived from an EMBL/GenBank/DDBJ whole genome shotgun (WGS) entry which is preliminary data.</text>
</comment>
<keyword evidence="2" id="KW-1185">Reference proteome</keyword>
<dbReference type="InterPro" id="IPR011009">
    <property type="entry name" value="Kinase-like_dom_sf"/>
</dbReference>
<reference evidence="1 2" key="1">
    <citation type="journal article" date="2019" name="Int. J. Syst. Evol. Microbiol.">
        <title>The Global Catalogue of Microorganisms (GCM) 10K type strain sequencing project: providing services to taxonomists for standard genome sequencing and annotation.</title>
        <authorList>
            <consortium name="The Broad Institute Genomics Platform"/>
            <consortium name="The Broad Institute Genome Sequencing Center for Infectious Disease"/>
            <person name="Wu L."/>
            <person name="Ma J."/>
        </authorList>
    </citation>
    <scope>NUCLEOTIDE SEQUENCE [LARGE SCALE GENOMIC DNA]</scope>
    <source>
        <strain evidence="1 2">JCM 15395</strain>
    </source>
</reference>
<dbReference type="Gene3D" id="1.10.510.10">
    <property type="entry name" value="Transferase(Phosphotransferase) domain 1"/>
    <property type="match status" value="1"/>
</dbReference>
<dbReference type="GO" id="GO:0004674">
    <property type="term" value="F:protein serine/threonine kinase activity"/>
    <property type="evidence" value="ECO:0007669"/>
    <property type="project" value="UniProtKB-KW"/>
</dbReference>
<keyword evidence="1" id="KW-0808">Transferase</keyword>